<dbReference type="STRING" id="545501.BN997_01109"/>
<dbReference type="RefSeq" id="WP_042530335.1">
    <property type="nucleotide sequence ID" value="NZ_CDGG01000001.1"/>
</dbReference>
<sequence length="190" mass="21979">MTWTNVFVETLKEWGEAIPEGTITSEDLAIYLGMTLGTGTGLDDPEGSIENLKDRIDYLVNEQSIVEQFLIESLLKFTSDYLESLNNNRGFRIISEENVIKTFEKNESEIPKAVKKTFEKAKSVEDYYKCEVVISQWEKIVANNFSRIKRTELVRKDMQSSMDRHDRFMDSLSEEDKDKTIGELRDKLKG</sequence>
<dbReference type="AlphaFoldDB" id="A0A0A1MQK8"/>
<dbReference type="Proteomes" id="UP000040453">
    <property type="component" value="Unassembled WGS sequence"/>
</dbReference>
<keyword evidence="2" id="KW-1185">Reference proteome</keyword>
<accession>A0A0A1MQK8</accession>
<evidence type="ECO:0000313" key="1">
    <source>
        <dbReference type="EMBL" id="CEI81291.1"/>
    </source>
</evidence>
<evidence type="ECO:0000313" key="2">
    <source>
        <dbReference type="Proteomes" id="UP000040453"/>
    </source>
</evidence>
<reference evidence="1 2" key="1">
    <citation type="submission" date="2014-11" db="EMBL/GenBank/DDBJ databases">
        <authorList>
            <person name="Urmite Genomes Urmite Genomes"/>
        </authorList>
    </citation>
    <scope>NUCLEOTIDE SEQUENCE [LARGE SCALE GENOMIC DNA]</scope>
    <source>
        <strain evidence="1 2">Oc5</strain>
    </source>
</reference>
<proteinExistence type="predicted"/>
<name>A0A0A1MQK8_9BACI</name>
<dbReference type="EMBL" id="CDGG01000001">
    <property type="protein sequence ID" value="CEI81291.1"/>
    <property type="molecule type" value="Genomic_DNA"/>
</dbReference>
<dbReference type="OrthoDB" id="10010791at2"/>
<organism evidence="1 2">
    <name type="scientific">Oceanobacillus oncorhynchi</name>
    <dbReference type="NCBI Taxonomy" id="545501"/>
    <lineage>
        <taxon>Bacteria</taxon>
        <taxon>Bacillati</taxon>
        <taxon>Bacillota</taxon>
        <taxon>Bacilli</taxon>
        <taxon>Bacillales</taxon>
        <taxon>Bacillaceae</taxon>
        <taxon>Oceanobacillus</taxon>
    </lineage>
</organism>
<gene>
    <name evidence="1" type="ORF">BN997_01109</name>
</gene>
<protein>
    <submittedName>
        <fullName evidence="1">Uncharacterized protein</fullName>
    </submittedName>
</protein>